<proteinExistence type="predicted"/>
<evidence type="ECO:0000313" key="2">
    <source>
        <dbReference type="Proteomes" id="UP000648182"/>
    </source>
</evidence>
<sequence length="168" mass="19313">MTIHHYIASKKELPLGKFGSKYTLKTIKGLETKHAKHEDLPIKFYETEEDAIGIYISRLTPGYEDIKSKFKNPFVYEVIGTLHVTGEGIRALFNYIDQNLSDGEEIEIYSCSDGEEKSEKENSLDAIINFRKLTFGKYIPLDKKNYIKQISEMFCLEDKQYIVVGKGV</sequence>
<reference evidence="1 2" key="1">
    <citation type="submission" date="2020-08" db="EMBL/GenBank/DDBJ databases">
        <title>A Genomic Blueprint of the Chicken Gut Microbiome.</title>
        <authorList>
            <person name="Gilroy R."/>
            <person name="Ravi A."/>
            <person name="Getino M."/>
            <person name="Pursley I."/>
            <person name="Horton D.L."/>
            <person name="Alikhan N.-F."/>
            <person name="Baker D."/>
            <person name="Gharbi K."/>
            <person name="Hall N."/>
            <person name="Watson M."/>
            <person name="Adriaenssens E.M."/>
            <person name="Foster-Nyarko E."/>
            <person name="Jarju S."/>
            <person name="Secka A."/>
            <person name="Antonio M."/>
            <person name="Oren A."/>
            <person name="Chaudhuri R."/>
            <person name="La Ragione R.M."/>
            <person name="Hildebrand F."/>
            <person name="Pallen M.J."/>
        </authorList>
    </citation>
    <scope>NUCLEOTIDE SEQUENCE [LARGE SCALE GENOMIC DNA]</scope>
    <source>
        <strain evidence="1 2">Sa1BUA2</strain>
    </source>
</reference>
<dbReference type="RefSeq" id="WP_191813830.1">
    <property type="nucleotide sequence ID" value="NZ_JACSPV010000025.1"/>
</dbReference>
<comment type="caution">
    <text evidence="1">The sequence shown here is derived from an EMBL/GenBank/DDBJ whole genome shotgun (WGS) entry which is preliminary data.</text>
</comment>
<name>A0ABR8VN62_9BACI</name>
<gene>
    <name evidence="1" type="ORF">H9631_14055</name>
</gene>
<dbReference type="EMBL" id="JACSPV010000025">
    <property type="protein sequence ID" value="MBD8006200.1"/>
    <property type="molecule type" value="Genomic_DNA"/>
</dbReference>
<protein>
    <submittedName>
        <fullName evidence="1">Uncharacterized protein</fullName>
    </submittedName>
</protein>
<evidence type="ECO:0000313" key="1">
    <source>
        <dbReference type="EMBL" id="MBD8006200.1"/>
    </source>
</evidence>
<keyword evidence="2" id="KW-1185">Reference proteome</keyword>
<organism evidence="1 2">
    <name type="scientific">Bacillus norwichensis</name>
    <dbReference type="NCBI Taxonomy" id="2762217"/>
    <lineage>
        <taxon>Bacteria</taxon>
        <taxon>Bacillati</taxon>
        <taxon>Bacillota</taxon>
        <taxon>Bacilli</taxon>
        <taxon>Bacillales</taxon>
        <taxon>Bacillaceae</taxon>
        <taxon>Bacillus</taxon>
    </lineage>
</organism>
<dbReference type="Proteomes" id="UP000648182">
    <property type="component" value="Unassembled WGS sequence"/>
</dbReference>
<accession>A0ABR8VN62</accession>